<reference evidence="2" key="1">
    <citation type="submission" date="2023-10" db="EMBL/GenBank/DDBJ databases">
        <authorList>
            <person name="Chen Y."/>
            <person name="Shah S."/>
            <person name="Dougan E. K."/>
            <person name="Thang M."/>
            <person name="Chan C."/>
        </authorList>
    </citation>
    <scope>NUCLEOTIDE SEQUENCE [LARGE SCALE GENOMIC DNA]</scope>
</reference>
<evidence type="ECO:0000313" key="3">
    <source>
        <dbReference type="Proteomes" id="UP001189429"/>
    </source>
</evidence>
<dbReference type="Proteomes" id="UP001189429">
    <property type="component" value="Unassembled WGS sequence"/>
</dbReference>
<comment type="caution">
    <text evidence="2">The sequence shown here is derived from an EMBL/GenBank/DDBJ whole genome shotgun (WGS) entry which is preliminary data.</text>
</comment>
<proteinExistence type="predicted"/>
<keyword evidence="3" id="KW-1185">Reference proteome</keyword>
<evidence type="ECO:0000256" key="1">
    <source>
        <dbReference type="SAM" id="MobiDB-lite"/>
    </source>
</evidence>
<gene>
    <name evidence="2" type="ORF">PCOR1329_LOCUS65609</name>
</gene>
<feature type="compositionally biased region" description="Gly residues" evidence="1">
    <location>
        <begin position="43"/>
        <end position="53"/>
    </location>
</feature>
<sequence>MSRDGSAVPPIRTASGEPYAARAALRGLRALPAGEAWRHQRASGGGGGAGASPGGEAAEEAWRRGGVGAEATAPLGAEAAEGLGGGGLGLGHAAGASDEAIDEEELEAILDGARIQSGGLSALPWLHQL</sequence>
<feature type="compositionally biased region" description="Low complexity" evidence="1">
    <location>
        <begin position="69"/>
        <end position="81"/>
    </location>
</feature>
<evidence type="ECO:0000313" key="2">
    <source>
        <dbReference type="EMBL" id="CAK0883376.1"/>
    </source>
</evidence>
<feature type="region of interest" description="Disordered" evidence="1">
    <location>
        <begin position="36"/>
        <end position="99"/>
    </location>
</feature>
<dbReference type="EMBL" id="CAUYUJ010018406">
    <property type="protein sequence ID" value="CAK0883376.1"/>
    <property type="molecule type" value="Genomic_DNA"/>
</dbReference>
<organism evidence="2 3">
    <name type="scientific">Prorocentrum cordatum</name>
    <dbReference type="NCBI Taxonomy" id="2364126"/>
    <lineage>
        <taxon>Eukaryota</taxon>
        <taxon>Sar</taxon>
        <taxon>Alveolata</taxon>
        <taxon>Dinophyceae</taxon>
        <taxon>Prorocentrales</taxon>
        <taxon>Prorocentraceae</taxon>
        <taxon>Prorocentrum</taxon>
    </lineage>
</organism>
<name>A0ABN9WAV3_9DINO</name>
<protein>
    <submittedName>
        <fullName evidence="2">Uncharacterized protein</fullName>
    </submittedName>
</protein>
<feature type="compositionally biased region" description="Gly residues" evidence="1">
    <location>
        <begin position="82"/>
        <end position="92"/>
    </location>
</feature>
<accession>A0ABN9WAV3</accession>